<feature type="transmembrane region" description="Helical" evidence="9">
    <location>
        <begin position="478"/>
        <end position="500"/>
    </location>
</feature>
<evidence type="ECO:0000256" key="4">
    <source>
        <dbReference type="ARBA" id="ARBA00022844"/>
    </source>
</evidence>
<keyword evidence="5" id="KW-0261">Viral envelope protein</keyword>
<evidence type="ECO:0000256" key="9">
    <source>
        <dbReference type="SAM" id="Phobius"/>
    </source>
</evidence>
<evidence type="ECO:0000259" key="11">
    <source>
        <dbReference type="Pfam" id="PF24833"/>
    </source>
</evidence>
<evidence type="ECO:0000259" key="10">
    <source>
        <dbReference type="Pfam" id="PF00974"/>
    </source>
</evidence>
<keyword evidence="3" id="KW-0732">Signal</keyword>
<reference evidence="12" key="1">
    <citation type="submission" date="2020-01" db="EMBL/GenBank/DDBJ databases">
        <title>Genetic characterization of four genogroups of percid perhabdoviruses.</title>
        <authorList>
            <person name="Pallandre L."/>
            <person name="Luo D."/>
            <person name="Feuvrier C."/>
            <person name="Pozet F."/>
            <person name="Dacheux L."/>
            <person name="Bigarre L."/>
        </authorList>
    </citation>
    <scope>NUCLEOTIDE SEQUENCE</scope>
    <source>
        <strain evidence="12">18/203</strain>
    </source>
</reference>
<dbReference type="Pfam" id="PF00974">
    <property type="entry name" value="Rhabdo_glycop_FD"/>
    <property type="match status" value="1"/>
</dbReference>
<keyword evidence="4" id="KW-0946">Virion</keyword>
<proteinExistence type="predicted"/>
<sequence length="518" mass="58493">MDLLLKILLIIIIIKEARTRLAFVPLDLGTWRATSVDQLDCPMQGDLANQGTSAVEVQYQTAAWGLKNSVEGKLCVTAKWSITCDYRWYGSKYISTKIEYLPTTPDMCKEAKRQLDRGELLSPHFSSENCGWNNVLTESKTYTTIVPHSVKLDAYSLTLIDNIFEGGKCHEEECPSLLHQGFWLADKSSLGLCRQLDSHVGRLFKTGLKNSMGTIVRQQWDVNSIFQPEIGREKNFQGACKMEFCGYQGLRFADREWFVIPDQTEPTLKKVFDDLASCGNDNLIHSHDINTDVREITEHVHEVALHAICLQEVRRAKDSNTVSDWLLSMMTPFSEGAGPVYRIHKGKLESTVGFYRKVIIEDGGTPERLGLGFDKKPVKWDQFVVKTNDTRVQSMYNGNTIVDGQIHWAKNILGSHILDEIAALEFDIPLIQHPHLDGILFNETHVISSHHPNGQGVNFVESVTHWAGGIWESIGSSAIIIAVILVVGFIFVKVCMRFSLPNNKKERREEGMLMLQRV</sequence>
<dbReference type="SUPFAM" id="SSF161008">
    <property type="entry name" value="Viral glycoprotein ectodomain-like"/>
    <property type="match status" value="1"/>
</dbReference>
<dbReference type="GO" id="GO:0055036">
    <property type="term" value="C:virion membrane"/>
    <property type="evidence" value="ECO:0007669"/>
    <property type="project" value="UniProtKB-SubCell"/>
</dbReference>
<evidence type="ECO:0000313" key="12">
    <source>
        <dbReference type="EMBL" id="QIQ19253.1"/>
    </source>
</evidence>
<evidence type="ECO:0000256" key="2">
    <source>
        <dbReference type="ARBA" id="ARBA00022692"/>
    </source>
</evidence>
<dbReference type="Gene3D" id="2.30.29.130">
    <property type="match status" value="1"/>
</dbReference>
<dbReference type="InterPro" id="IPR001903">
    <property type="entry name" value="Rhabdo_glycop_FD"/>
</dbReference>
<keyword evidence="6 9" id="KW-1133">Transmembrane helix</keyword>
<evidence type="ECO:0000256" key="3">
    <source>
        <dbReference type="ARBA" id="ARBA00022729"/>
    </source>
</evidence>
<accession>A0A6M3H6F2</accession>
<evidence type="ECO:0000256" key="7">
    <source>
        <dbReference type="ARBA" id="ARBA00023136"/>
    </source>
</evidence>
<feature type="domain" description="Spike glycoprotein fusion" evidence="10">
    <location>
        <begin position="70"/>
        <end position="169"/>
    </location>
</feature>
<evidence type="ECO:0000256" key="6">
    <source>
        <dbReference type="ARBA" id="ARBA00022989"/>
    </source>
</evidence>
<dbReference type="InterPro" id="IPR055447">
    <property type="entry name" value="Rhabdo_glycop_CD"/>
</dbReference>
<protein>
    <submittedName>
        <fullName evidence="12">Glycoprotein</fullName>
    </submittedName>
</protein>
<keyword evidence="2 9" id="KW-0812">Transmembrane</keyword>
<dbReference type="Pfam" id="PF24833">
    <property type="entry name" value="Rhabdo_glycop_CD"/>
    <property type="match status" value="1"/>
</dbReference>
<dbReference type="EMBL" id="MN963997">
    <property type="protein sequence ID" value="QIQ19253.1"/>
    <property type="molecule type" value="Viral_cRNA"/>
</dbReference>
<dbReference type="GO" id="GO:0019031">
    <property type="term" value="C:viral envelope"/>
    <property type="evidence" value="ECO:0007669"/>
    <property type="project" value="UniProtKB-KW"/>
</dbReference>
<keyword evidence="8" id="KW-0325">Glycoprotein</keyword>
<feature type="domain" description="Spike glycoprotein G central" evidence="11">
    <location>
        <begin position="278"/>
        <end position="392"/>
    </location>
</feature>
<comment type="subcellular location">
    <subcellularLocation>
        <location evidence="1">Virion membrane</location>
        <topology evidence="1">Single-pass type I membrane protein</topology>
    </subcellularLocation>
</comment>
<gene>
    <name evidence="12" type="primary">G</name>
</gene>
<organism evidence="12">
    <name type="scientific">Perhabdovirus trutta</name>
    <dbReference type="NCBI Taxonomy" id="179986"/>
    <lineage>
        <taxon>Viruses</taxon>
        <taxon>Riboviria</taxon>
        <taxon>Orthornavirae</taxon>
        <taxon>Negarnaviricota</taxon>
        <taxon>Haploviricotina</taxon>
        <taxon>Monjiviricetes</taxon>
        <taxon>Mononegavirales</taxon>
        <taxon>Rhabdoviridae</taxon>
        <taxon>Alpharhabdovirinae</taxon>
        <taxon>Perhabdovirus</taxon>
    </lineage>
</organism>
<evidence type="ECO:0000256" key="1">
    <source>
        <dbReference type="ARBA" id="ARBA00004563"/>
    </source>
</evidence>
<evidence type="ECO:0000256" key="8">
    <source>
        <dbReference type="ARBA" id="ARBA00023180"/>
    </source>
</evidence>
<evidence type="ECO:0000256" key="5">
    <source>
        <dbReference type="ARBA" id="ARBA00022879"/>
    </source>
</evidence>
<keyword evidence="7 9" id="KW-0472">Membrane</keyword>
<name>A0A6M3H6F2_9RHAB</name>